<feature type="transmembrane region" description="Helical" evidence="1">
    <location>
        <begin position="18"/>
        <end position="45"/>
    </location>
</feature>
<gene>
    <name evidence="2" type="ORF">M6B38_188335</name>
</gene>
<evidence type="ECO:0000256" key="1">
    <source>
        <dbReference type="SAM" id="Phobius"/>
    </source>
</evidence>
<evidence type="ECO:0000313" key="2">
    <source>
        <dbReference type="EMBL" id="KAJ6803481.1"/>
    </source>
</evidence>
<evidence type="ECO:0008006" key="4">
    <source>
        <dbReference type="Google" id="ProtNLM"/>
    </source>
</evidence>
<protein>
    <recommendedName>
        <fullName evidence="4">Transmembrane protein</fullName>
    </recommendedName>
</protein>
<reference evidence="2" key="2">
    <citation type="submission" date="2023-04" db="EMBL/GenBank/DDBJ databases">
        <authorList>
            <person name="Bruccoleri R.E."/>
            <person name="Oakeley E.J."/>
            <person name="Faust A.-M."/>
            <person name="Dessus-Babus S."/>
            <person name="Altorfer M."/>
            <person name="Burckhardt D."/>
            <person name="Oertli M."/>
            <person name="Naumann U."/>
            <person name="Petersen F."/>
            <person name="Wong J."/>
        </authorList>
    </citation>
    <scope>NUCLEOTIDE SEQUENCE</scope>
    <source>
        <strain evidence="2">GSM-AAB239-AS_SAM_17_03QT</strain>
        <tissue evidence="2">Leaf</tissue>
    </source>
</reference>
<sequence>MHAVNRGMLWISEGCAPIWFATFLVLFCMVGLCFVVTSDGCLWFGCLSGMETTDVGYVYFVVGLCCGWTSEEYMWWDVYWKFLLYEQYSLLI</sequence>
<dbReference type="EMBL" id="JANAVB010036420">
    <property type="protein sequence ID" value="KAJ6803481.1"/>
    <property type="molecule type" value="Genomic_DNA"/>
</dbReference>
<comment type="caution">
    <text evidence="2">The sequence shown here is derived from an EMBL/GenBank/DDBJ whole genome shotgun (WGS) entry which is preliminary data.</text>
</comment>
<evidence type="ECO:0000313" key="3">
    <source>
        <dbReference type="Proteomes" id="UP001140949"/>
    </source>
</evidence>
<reference evidence="2" key="1">
    <citation type="journal article" date="2023" name="GigaByte">
        <title>Genome assembly of the bearded iris, Iris pallida Lam.</title>
        <authorList>
            <person name="Bruccoleri R.E."/>
            <person name="Oakeley E.J."/>
            <person name="Faust A.M.E."/>
            <person name="Altorfer M."/>
            <person name="Dessus-Babus S."/>
            <person name="Burckhardt D."/>
            <person name="Oertli M."/>
            <person name="Naumann U."/>
            <person name="Petersen F."/>
            <person name="Wong J."/>
        </authorList>
    </citation>
    <scope>NUCLEOTIDE SEQUENCE</scope>
    <source>
        <strain evidence="2">GSM-AAB239-AS_SAM_17_03QT</strain>
    </source>
</reference>
<keyword evidence="1" id="KW-0472">Membrane</keyword>
<organism evidence="2 3">
    <name type="scientific">Iris pallida</name>
    <name type="common">Sweet iris</name>
    <dbReference type="NCBI Taxonomy" id="29817"/>
    <lineage>
        <taxon>Eukaryota</taxon>
        <taxon>Viridiplantae</taxon>
        <taxon>Streptophyta</taxon>
        <taxon>Embryophyta</taxon>
        <taxon>Tracheophyta</taxon>
        <taxon>Spermatophyta</taxon>
        <taxon>Magnoliopsida</taxon>
        <taxon>Liliopsida</taxon>
        <taxon>Asparagales</taxon>
        <taxon>Iridaceae</taxon>
        <taxon>Iridoideae</taxon>
        <taxon>Irideae</taxon>
        <taxon>Iris</taxon>
    </lineage>
</organism>
<feature type="transmembrane region" description="Helical" evidence="1">
    <location>
        <begin position="57"/>
        <end position="76"/>
    </location>
</feature>
<dbReference type="AlphaFoldDB" id="A0AAX6EHR4"/>
<accession>A0AAX6EHR4</accession>
<keyword evidence="1" id="KW-0812">Transmembrane</keyword>
<keyword evidence="3" id="KW-1185">Reference proteome</keyword>
<proteinExistence type="predicted"/>
<name>A0AAX6EHR4_IRIPA</name>
<dbReference type="Proteomes" id="UP001140949">
    <property type="component" value="Unassembled WGS sequence"/>
</dbReference>
<keyword evidence="1" id="KW-1133">Transmembrane helix</keyword>